<organism evidence="2 3">
    <name type="scientific">Paraburkholderia dipogonis</name>
    <dbReference type="NCBI Taxonomy" id="1211383"/>
    <lineage>
        <taxon>Bacteria</taxon>
        <taxon>Pseudomonadati</taxon>
        <taxon>Pseudomonadota</taxon>
        <taxon>Betaproteobacteria</taxon>
        <taxon>Burkholderiales</taxon>
        <taxon>Burkholderiaceae</taxon>
        <taxon>Paraburkholderia</taxon>
    </lineage>
</organism>
<name>A0ABW9AUS8_9BURK</name>
<dbReference type="InterPro" id="IPR009409">
    <property type="entry name" value="DUF1059"/>
</dbReference>
<protein>
    <submittedName>
        <fullName evidence="2">DUF1059 domain-containing protein</fullName>
    </submittedName>
</protein>
<evidence type="ECO:0000313" key="3">
    <source>
        <dbReference type="Proteomes" id="UP001629230"/>
    </source>
</evidence>
<accession>A0ABW9AUS8</accession>
<evidence type="ECO:0000256" key="1">
    <source>
        <dbReference type="SAM" id="MobiDB-lite"/>
    </source>
</evidence>
<dbReference type="Proteomes" id="UP001629230">
    <property type="component" value="Unassembled WGS sequence"/>
</dbReference>
<gene>
    <name evidence="2" type="ORF">PQR57_25415</name>
</gene>
<sequence>MKTMTCKELGGKCEQKLSAESWDEMVQVMTKHVMDKHPDVAKEMETMHKQDPRKWGKEMKPKWDAAPEC</sequence>
<evidence type="ECO:0000313" key="2">
    <source>
        <dbReference type="EMBL" id="MFM0004350.1"/>
    </source>
</evidence>
<proteinExistence type="predicted"/>
<dbReference type="EMBL" id="JAQQEZ010000019">
    <property type="protein sequence ID" value="MFM0004350.1"/>
    <property type="molecule type" value="Genomic_DNA"/>
</dbReference>
<dbReference type="Pfam" id="PF06348">
    <property type="entry name" value="DUF1059"/>
    <property type="match status" value="1"/>
</dbReference>
<comment type="caution">
    <text evidence="2">The sequence shown here is derived from an EMBL/GenBank/DDBJ whole genome shotgun (WGS) entry which is preliminary data.</text>
</comment>
<keyword evidence="3" id="KW-1185">Reference proteome</keyword>
<feature type="region of interest" description="Disordered" evidence="1">
    <location>
        <begin position="44"/>
        <end position="69"/>
    </location>
</feature>
<dbReference type="RefSeq" id="WP_408179197.1">
    <property type="nucleotide sequence ID" value="NZ_JAQQEZ010000019.1"/>
</dbReference>
<reference evidence="2 3" key="1">
    <citation type="journal article" date="2024" name="Chem. Sci.">
        <title>Discovery of megapolipeptins by genome mining of a Burkholderiales bacteria collection.</title>
        <authorList>
            <person name="Paulo B.S."/>
            <person name="Recchia M.J.J."/>
            <person name="Lee S."/>
            <person name="Fergusson C.H."/>
            <person name="Romanowski S.B."/>
            <person name="Hernandez A."/>
            <person name="Krull N."/>
            <person name="Liu D.Y."/>
            <person name="Cavanagh H."/>
            <person name="Bos A."/>
            <person name="Gray C.A."/>
            <person name="Murphy B.T."/>
            <person name="Linington R.G."/>
            <person name="Eustaquio A.S."/>
        </authorList>
    </citation>
    <scope>NUCLEOTIDE SEQUENCE [LARGE SCALE GENOMIC DNA]</scope>
    <source>
        <strain evidence="2 3">RL17-350-BIC-A</strain>
    </source>
</reference>